<evidence type="ECO:0000313" key="6">
    <source>
        <dbReference type="EMBL" id="AUM13716.1"/>
    </source>
</evidence>
<dbReference type="RefSeq" id="WP_101895091.1">
    <property type="nucleotide sequence ID" value="NZ_CP022684.1"/>
</dbReference>
<organism evidence="6 7">
    <name type="scientific">Ketobacter alkanivorans</name>
    <dbReference type="NCBI Taxonomy" id="1917421"/>
    <lineage>
        <taxon>Bacteria</taxon>
        <taxon>Pseudomonadati</taxon>
        <taxon>Pseudomonadota</taxon>
        <taxon>Gammaproteobacteria</taxon>
        <taxon>Pseudomonadales</taxon>
        <taxon>Ketobacteraceae</taxon>
        <taxon>Ketobacter</taxon>
    </lineage>
</organism>
<protein>
    <recommendedName>
        <fullName evidence="4">Uncharacterized AAA domain-containing protein ycf46</fullName>
    </recommendedName>
</protein>
<keyword evidence="7" id="KW-1185">Reference proteome</keyword>
<sequence>MPDLVDLEIMMQSRVPLIVIETFEEPRALDLIKLAGIKQNKPVFVWSITEGVQRVDLAHSVAEHLTTEPDSALAHIKQNGRAGVYVLCDFHPFLQDHPKNVRLLKEIAMRHDDHHHTLILLSHALSIPPEIRRYCGRMDLSLPSDEQLMHLVKEEASVWSHQNRGMKVKTDSKTLTKLVANLRGLTFSDARRLARGAIFDDGAITDTDLPELNRAKFELLGMDGVLSFEYDTSSFADVGGLVGLKQWLNKRREHFLNPQPGVDAPKGVLLLGVQGGGKSLAAKAVAGMWGVPLLRLDFSALYNKYIGETEKNLRESLSMADTLSPCVLWLDEIEKALSVDASDNGTSKRLLGALLTWMAERKQPVFLVATSNDISTLPPELVRKGRMDEIFFVDLPSETVRREIFAIHLRKRFHDPDRLDLDALARSCDGFSGAEIEQAVVSGLYRCQAEAVELDTQHLLEEVACTQPLSVVMGEKLADLRSWAQGRTVAAD</sequence>
<dbReference type="InterPro" id="IPR003593">
    <property type="entry name" value="AAA+_ATPase"/>
</dbReference>
<keyword evidence="1" id="KW-0547">Nucleotide-binding</keyword>
<evidence type="ECO:0000256" key="4">
    <source>
        <dbReference type="ARBA" id="ARBA00040480"/>
    </source>
</evidence>
<dbReference type="PANTHER" id="PTHR42960">
    <property type="entry name" value="YCF46 PROTEIN"/>
    <property type="match status" value="1"/>
</dbReference>
<dbReference type="EMBL" id="CP022684">
    <property type="protein sequence ID" value="AUM13716.1"/>
    <property type="molecule type" value="Genomic_DNA"/>
</dbReference>
<dbReference type="InterPro" id="IPR052381">
    <property type="entry name" value="AAA_domain_protein"/>
</dbReference>
<dbReference type="GO" id="GO:0016887">
    <property type="term" value="F:ATP hydrolysis activity"/>
    <property type="evidence" value="ECO:0007669"/>
    <property type="project" value="InterPro"/>
</dbReference>
<dbReference type="SUPFAM" id="SSF52540">
    <property type="entry name" value="P-loop containing nucleoside triphosphate hydrolases"/>
    <property type="match status" value="2"/>
</dbReference>
<evidence type="ECO:0000256" key="2">
    <source>
        <dbReference type="ARBA" id="ARBA00022840"/>
    </source>
</evidence>
<feature type="domain" description="AAA+ ATPase" evidence="5">
    <location>
        <begin position="264"/>
        <end position="397"/>
    </location>
</feature>
<dbReference type="Gene3D" id="3.40.50.300">
    <property type="entry name" value="P-loop containing nucleotide triphosphate hydrolases"/>
    <property type="match status" value="1"/>
</dbReference>
<reference evidence="7" key="1">
    <citation type="submission" date="2017-08" db="EMBL/GenBank/DDBJ databases">
        <title>Direct submision.</title>
        <authorList>
            <person name="Kim S.-J."/>
            <person name="Rhee S.-K."/>
        </authorList>
    </citation>
    <scope>NUCLEOTIDE SEQUENCE [LARGE SCALE GENOMIC DNA]</scope>
    <source>
        <strain evidence="7">GI5</strain>
    </source>
</reference>
<evidence type="ECO:0000256" key="1">
    <source>
        <dbReference type="ARBA" id="ARBA00022741"/>
    </source>
</evidence>
<dbReference type="Proteomes" id="UP000235116">
    <property type="component" value="Chromosome"/>
</dbReference>
<dbReference type="AlphaFoldDB" id="A0A2K9LMY3"/>
<accession>A0A2K9LMY3</accession>
<keyword evidence="2" id="KW-0067">ATP-binding</keyword>
<proteinExistence type="inferred from homology"/>
<dbReference type="Gene3D" id="1.10.8.60">
    <property type="match status" value="1"/>
</dbReference>
<evidence type="ECO:0000259" key="5">
    <source>
        <dbReference type="SMART" id="SM00382"/>
    </source>
</evidence>
<dbReference type="PANTHER" id="PTHR42960:SF1">
    <property type="entry name" value="YCF46 PROTEIN"/>
    <property type="match status" value="1"/>
</dbReference>
<comment type="similarity">
    <text evidence="3">Belongs to the AAA ATPase family. Highly divergent.</text>
</comment>
<dbReference type="GO" id="GO:0005524">
    <property type="term" value="F:ATP binding"/>
    <property type="evidence" value="ECO:0007669"/>
    <property type="project" value="UniProtKB-KW"/>
</dbReference>
<gene>
    <name evidence="6" type="ORF">Kalk_15370</name>
</gene>
<evidence type="ECO:0000256" key="3">
    <source>
        <dbReference type="ARBA" id="ARBA00038088"/>
    </source>
</evidence>
<dbReference type="InterPro" id="IPR003959">
    <property type="entry name" value="ATPase_AAA_core"/>
</dbReference>
<dbReference type="InterPro" id="IPR027417">
    <property type="entry name" value="P-loop_NTPase"/>
</dbReference>
<dbReference type="OrthoDB" id="9809379at2"/>
<evidence type="ECO:0000313" key="7">
    <source>
        <dbReference type="Proteomes" id="UP000235116"/>
    </source>
</evidence>
<dbReference type="KEGG" id="kak:Kalk_15370"/>
<name>A0A2K9LMY3_9GAMM</name>
<dbReference type="SMART" id="SM00382">
    <property type="entry name" value="AAA"/>
    <property type="match status" value="1"/>
</dbReference>
<dbReference type="Pfam" id="PF00004">
    <property type="entry name" value="AAA"/>
    <property type="match status" value="1"/>
</dbReference>